<evidence type="ECO:0000313" key="2">
    <source>
        <dbReference type="EMBL" id="RKF62286.1"/>
    </source>
</evidence>
<dbReference type="STRING" id="212602.A0A420HY05"/>
<reference evidence="2 3" key="1">
    <citation type="journal article" date="2018" name="BMC Genomics">
        <title>Comparative genome analyses reveal sequence features reflecting distinct modes of host-adaptation between dicot and monocot powdery mildew.</title>
        <authorList>
            <person name="Wu Y."/>
            <person name="Ma X."/>
            <person name="Pan Z."/>
            <person name="Kale S.D."/>
            <person name="Song Y."/>
            <person name="King H."/>
            <person name="Zhang Q."/>
            <person name="Presley C."/>
            <person name="Deng X."/>
            <person name="Wei C.I."/>
            <person name="Xiao S."/>
        </authorList>
    </citation>
    <scope>NUCLEOTIDE SEQUENCE [LARGE SCALE GENOMIC DNA]</scope>
    <source>
        <strain evidence="2">UMSG2</strain>
    </source>
</reference>
<evidence type="ECO:0000256" key="1">
    <source>
        <dbReference type="SAM" id="MobiDB-lite"/>
    </source>
</evidence>
<gene>
    <name evidence="2" type="ORF">OnM2_034026</name>
</gene>
<evidence type="ECO:0000313" key="3">
    <source>
        <dbReference type="Proteomes" id="UP000286134"/>
    </source>
</evidence>
<accession>A0A420HY05</accession>
<dbReference type="OrthoDB" id="2537141at2759"/>
<feature type="compositionally biased region" description="Basic residues" evidence="1">
    <location>
        <begin position="141"/>
        <end position="164"/>
    </location>
</feature>
<proteinExistence type="predicted"/>
<organism evidence="2 3">
    <name type="scientific">Erysiphe neolycopersici</name>
    <dbReference type="NCBI Taxonomy" id="212602"/>
    <lineage>
        <taxon>Eukaryota</taxon>
        <taxon>Fungi</taxon>
        <taxon>Dikarya</taxon>
        <taxon>Ascomycota</taxon>
        <taxon>Pezizomycotina</taxon>
        <taxon>Leotiomycetes</taxon>
        <taxon>Erysiphales</taxon>
        <taxon>Erysiphaceae</taxon>
        <taxon>Erysiphe</taxon>
    </lineage>
</organism>
<name>A0A420HY05_9PEZI</name>
<dbReference type="AlphaFoldDB" id="A0A420HY05"/>
<sequence>MTENFADPRTRSTEKNFVISWLRQTNEGESRKSLDDSFVRIYSHDYIQNSLKRKKKPAASFDSFITEESVRTSLKQDTENFEKNKFTEKSNNESYLAKSIPKRYDSTQNEDNNPSAPFPETVFQKRMRYKTREDRYEIDKKKKIKHKPAAKTSKKSRRNRRKSNKGLCEKPLPSFSSRKIGTDRLTLKATNYRGIFKNGRASSPIMRRGIPDLSFSEMEFLQHSSKLSPRYNGYLTRKKGRLKAKCRNLENDEVSTFFKPSTVSLRVNDNQYHSRSSDRLSRETENINVNPGLPIIDKKKPFLNRRASIGSFSNLPNQSSSARSSGSIKNCSNSIAKSNFSFSETQNSPHKQVSKLIRDIHNDNHLMGTYTSSRSVTPTFIKSKDIYKYKKHSGVGLSEDSEGISVINTSLNDQKSHPNLRMTNIGHLCSDAKNNLNFTMNLEEEKKETRNENYMKHAGTMTTSNLDQRLNIEQRRENYLSQDNLFSTKTYESKEISNVLKSQAKSVYIKRPSTAIPILSASQKKNIPVEEIHNTKIGSLLFHKVYTKENMSNNLSNSLTVNCCTPKKEQSHDISTNNDDQLSLFGVSEQNLDKISICQPLKNQVEENLSTKKNSMERCCNKIAPKSLINFQSEYFDNIYYHSIASPNLTAEAVSSPTVKLVKEHQEENFQFLSQLQHYQNSNEHIPNFIVNSSPISMDYTYPSLLVEDTQFIGTKHSFYDACDQYDDQSEFINQTIYYDYDFANLNELNNRKIEYKNDGNESFQNETIIGSSQLDNCEAYKKSPTITDRTPYMTSSYQESEYLLDKNRLVEEQNDMEGFWDIHRGY</sequence>
<dbReference type="Proteomes" id="UP000286134">
    <property type="component" value="Unassembled WGS sequence"/>
</dbReference>
<protein>
    <submittedName>
        <fullName evidence="2">Uncharacterized protein</fullName>
    </submittedName>
</protein>
<dbReference type="EMBL" id="MCFK01003468">
    <property type="protein sequence ID" value="RKF62286.1"/>
    <property type="molecule type" value="Genomic_DNA"/>
</dbReference>
<keyword evidence="3" id="KW-1185">Reference proteome</keyword>
<comment type="caution">
    <text evidence="2">The sequence shown here is derived from an EMBL/GenBank/DDBJ whole genome shotgun (WGS) entry which is preliminary data.</text>
</comment>
<feature type="region of interest" description="Disordered" evidence="1">
    <location>
        <begin position="132"/>
        <end position="174"/>
    </location>
</feature>